<evidence type="ECO:0000313" key="2">
    <source>
        <dbReference type="Proteomes" id="UP000814033"/>
    </source>
</evidence>
<evidence type="ECO:0000313" key="1">
    <source>
        <dbReference type="EMBL" id="KAI0053796.1"/>
    </source>
</evidence>
<reference evidence="1" key="1">
    <citation type="submission" date="2021-02" db="EMBL/GenBank/DDBJ databases">
        <authorList>
            <consortium name="DOE Joint Genome Institute"/>
            <person name="Ahrendt S."/>
            <person name="Looney B.P."/>
            <person name="Miyauchi S."/>
            <person name="Morin E."/>
            <person name="Drula E."/>
            <person name="Courty P.E."/>
            <person name="Chicoki N."/>
            <person name="Fauchery L."/>
            <person name="Kohler A."/>
            <person name="Kuo A."/>
            <person name="Labutti K."/>
            <person name="Pangilinan J."/>
            <person name="Lipzen A."/>
            <person name="Riley R."/>
            <person name="Andreopoulos W."/>
            <person name="He G."/>
            <person name="Johnson J."/>
            <person name="Barry K.W."/>
            <person name="Grigoriev I.V."/>
            <person name="Nagy L."/>
            <person name="Hibbett D."/>
            <person name="Henrissat B."/>
            <person name="Matheny P.B."/>
            <person name="Labbe J."/>
            <person name="Martin F."/>
        </authorList>
    </citation>
    <scope>NUCLEOTIDE SEQUENCE</scope>
    <source>
        <strain evidence="1">FP105234-sp</strain>
    </source>
</reference>
<keyword evidence="2" id="KW-1185">Reference proteome</keyword>
<sequence>MERTEELSLVELHRITSRTKGFFWRDYSLELGWNNMRYIIEAGLLQARLLNRTLVIPSFVYARSCEYNLTVCSEYAPMVMKGTAIGSDQWNDLPYEQQVAWRIPISTMFNLTHLQRTQSLILVSDYLRLHSMSPTLDEASNGRWSRKVYHTHPNIFEPDPSRLPSLHVVQGASGGPTGANRADFLTDSMKSFGGWQPHGGDEASGESKLGPWEPDTHTKVYAILKSALSESQEDFLDWSRARRLLEKNGIVAHNASDEELDQLLLENGWQVLYTFEGATKSIAYPLRHVVPRSSLRGWRDDFAHIDADVVVFEGDADVATQTDALRFSTPAARSNFATMVTEAVIPNDIVIILGRKLADRMHALVEGRLWTGAHMQRGDFIKLNLVAEKTPEDHIKRVKQRLDIGRYILESLHASGNVTTVRTLSVDPDTDLMRLAPPLPDDPFYVATDERDPDALSYFKSQGAILLRDLITIEDRHELGMNSMFVDVLGLVEQELLAHSAYFYGNAMSSYANVVINRRAARGLDPRTMLVD</sequence>
<gene>
    <name evidence="1" type="ORF">FA95DRAFT_1481381</name>
</gene>
<proteinExistence type="predicted"/>
<accession>A0ACB8SD18</accession>
<dbReference type="EMBL" id="MU275839">
    <property type="protein sequence ID" value="KAI0053796.1"/>
    <property type="molecule type" value="Genomic_DNA"/>
</dbReference>
<comment type="caution">
    <text evidence="1">The sequence shown here is derived from an EMBL/GenBank/DDBJ whole genome shotgun (WGS) entry which is preliminary data.</text>
</comment>
<dbReference type="Proteomes" id="UP000814033">
    <property type="component" value="Unassembled WGS sequence"/>
</dbReference>
<reference evidence="1" key="2">
    <citation type="journal article" date="2022" name="New Phytol.">
        <title>Evolutionary transition to the ectomycorrhizal habit in the genomes of a hyperdiverse lineage of mushroom-forming fungi.</title>
        <authorList>
            <person name="Looney B."/>
            <person name="Miyauchi S."/>
            <person name="Morin E."/>
            <person name="Drula E."/>
            <person name="Courty P.E."/>
            <person name="Kohler A."/>
            <person name="Kuo A."/>
            <person name="LaButti K."/>
            <person name="Pangilinan J."/>
            <person name="Lipzen A."/>
            <person name="Riley R."/>
            <person name="Andreopoulos W."/>
            <person name="He G."/>
            <person name="Johnson J."/>
            <person name="Nolan M."/>
            <person name="Tritt A."/>
            <person name="Barry K.W."/>
            <person name="Grigoriev I.V."/>
            <person name="Nagy L.G."/>
            <person name="Hibbett D."/>
            <person name="Henrissat B."/>
            <person name="Matheny P.B."/>
            <person name="Labbe J."/>
            <person name="Martin F.M."/>
        </authorList>
    </citation>
    <scope>NUCLEOTIDE SEQUENCE</scope>
    <source>
        <strain evidence="1">FP105234-sp</strain>
    </source>
</reference>
<protein>
    <submittedName>
        <fullName evidence="1">Uncharacterized protein</fullName>
    </submittedName>
</protein>
<organism evidence="1 2">
    <name type="scientific">Auriscalpium vulgare</name>
    <dbReference type="NCBI Taxonomy" id="40419"/>
    <lineage>
        <taxon>Eukaryota</taxon>
        <taxon>Fungi</taxon>
        <taxon>Dikarya</taxon>
        <taxon>Basidiomycota</taxon>
        <taxon>Agaricomycotina</taxon>
        <taxon>Agaricomycetes</taxon>
        <taxon>Russulales</taxon>
        <taxon>Auriscalpiaceae</taxon>
        <taxon>Auriscalpium</taxon>
    </lineage>
</organism>
<name>A0ACB8SD18_9AGAM</name>